<reference evidence="2 3" key="2">
    <citation type="submission" date="2018-11" db="EMBL/GenBank/DDBJ databases">
        <authorList>
            <consortium name="Pathogen Informatics"/>
        </authorList>
    </citation>
    <scope>NUCLEOTIDE SEQUENCE [LARGE SCALE GENOMIC DNA]</scope>
</reference>
<evidence type="ECO:0000313" key="2">
    <source>
        <dbReference type="EMBL" id="VDN44403.1"/>
    </source>
</evidence>
<sequence>MQKPQQQSNSISNLERRKRLRENERAKVIVLAKKLPPDAKTRFGKDFVEKMCQLFESEDPGSMEAMQEMHNELVAYYKEHNLTEMWISDDENDSNETKAPVSKKLHHDYGKGLT</sequence>
<evidence type="ECO:0000256" key="1">
    <source>
        <dbReference type="SAM" id="MobiDB-lite"/>
    </source>
</evidence>
<dbReference type="AlphaFoldDB" id="A0A183EXA8"/>
<feature type="region of interest" description="Disordered" evidence="1">
    <location>
        <begin position="89"/>
        <end position="114"/>
    </location>
</feature>
<dbReference type="EMBL" id="UYRT01105880">
    <property type="protein sequence ID" value="VDN44403.1"/>
    <property type="molecule type" value="Genomic_DNA"/>
</dbReference>
<keyword evidence="3" id="KW-1185">Reference proteome</keyword>
<proteinExistence type="predicted"/>
<gene>
    <name evidence="2" type="ORF">GPUH_LOCUS25599</name>
</gene>
<feature type="compositionally biased region" description="Polar residues" evidence="1">
    <location>
        <begin position="1"/>
        <end position="12"/>
    </location>
</feature>
<organism evidence="4">
    <name type="scientific">Gongylonema pulchrum</name>
    <dbReference type="NCBI Taxonomy" id="637853"/>
    <lineage>
        <taxon>Eukaryota</taxon>
        <taxon>Metazoa</taxon>
        <taxon>Ecdysozoa</taxon>
        <taxon>Nematoda</taxon>
        <taxon>Chromadorea</taxon>
        <taxon>Rhabditida</taxon>
        <taxon>Spirurina</taxon>
        <taxon>Spiruromorpha</taxon>
        <taxon>Spiruroidea</taxon>
        <taxon>Gongylonematidae</taxon>
        <taxon>Gongylonema</taxon>
    </lineage>
</organism>
<evidence type="ECO:0000313" key="3">
    <source>
        <dbReference type="Proteomes" id="UP000271098"/>
    </source>
</evidence>
<protein>
    <submittedName>
        <fullName evidence="2 4">Uncharacterized protein</fullName>
    </submittedName>
</protein>
<reference evidence="4" key="1">
    <citation type="submission" date="2016-06" db="UniProtKB">
        <authorList>
            <consortium name="WormBaseParasite"/>
        </authorList>
    </citation>
    <scope>IDENTIFICATION</scope>
</reference>
<dbReference type="WBParaSite" id="GPUH_0002562901-mRNA-1">
    <property type="protein sequence ID" value="GPUH_0002562901-mRNA-1"/>
    <property type="gene ID" value="GPUH_0002562901"/>
</dbReference>
<dbReference type="Proteomes" id="UP000271098">
    <property type="component" value="Unassembled WGS sequence"/>
</dbReference>
<dbReference type="OrthoDB" id="5846437at2759"/>
<feature type="region of interest" description="Disordered" evidence="1">
    <location>
        <begin position="1"/>
        <end position="23"/>
    </location>
</feature>
<evidence type="ECO:0000313" key="4">
    <source>
        <dbReference type="WBParaSite" id="GPUH_0002562901-mRNA-1"/>
    </source>
</evidence>
<accession>A0A183EXA8</accession>
<name>A0A183EXA8_9BILA</name>